<keyword evidence="2" id="KW-1185">Reference proteome</keyword>
<evidence type="ECO:0000313" key="1">
    <source>
        <dbReference type="EMBL" id="KAK3081158.1"/>
    </source>
</evidence>
<accession>A0ACC3DX77</accession>
<gene>
    <name evidence="1" type="ORF">LTS18_009672</name>
</gene>
<sequence length="108" mass="11555">MSLSHSRAVIRQQRILFRQAFRRNASTTETAKQTAEASKEKASQAQQGLSRVTSSAGSGVSNAGSAASNAISGAARQTNRMVGLAQSFTQSTLYYSRVALELGRIVFE</sequence>
<dbReference type="EMBL" id="JAWDJW010000264">
    <property type="protein sequence ID" value="KAK3081158.1"/>
    <property type="molecule type" value="Genomic_DNA"/>
</dbReference>
<comment type="caution">
    <text evidence="1">The sequence shown here is derived from an EMBL/GenBank/DDBJ whole genome shotgun (WGS) entry which is preliminary data.</text>
</comment>
<proteinExistence type="predicted"/>
<protein>
    <submittedName>
        <fullName evidence="1">Uncharacterized protein</fullName>
    </submittedName>
</protein>
<organism evidence="1 2">
    <name type="scientific">Coniosporium uncinatum</name>
    <dbReference type="NCBI Taxonomy" id="93489"/>
    <lineage>
        <taxon>Eukaryota</taxon>
        <taxon>Fungi</taxon>
        <taxon>Dikarya</taxon>
        <taxon>Ascomycota</taxon>
        <taxon>Pezizomycotina</taxon>
        <taxon>Dothideomycetes</taxon>
        <taxon>Dothideomycetes incertae sedis</taxon>
        <taxon>Coniosporium</taxon>
    </lineage>
</organism>
<feature type="non-terminal residue" evidence="1">
    <location>
        <position position="108"/>
    </location>
</feature>
<evidence type="ECO:0000313" key="2">
    <source>
        <dbReference type="Proteomes" id="UP001186974"/>
    </source>
</evidence>
<dbReference type="Proteomes" id="UP001186974">
    <property type="component" value="Unassembled WGS sequence"/>
</dbReference>
<name>A0ACC3DX77_9PEZI</name>
<reference evidence="1" key="1">
    <citation type="submission" date="2024-09" db="EMBL/GenBank/DDBJ databases">
        <title>Black Yeasts Isolated from many extreme environments.</title>
        <authorList>
            <person name="Coleine C."/>
            <person name="Stajich J.E."/>
            <person name="Selbmann L."/>
        </authorList>
    </citation>
    <scope>NUCLEOTIDE SEQUENCE</scope>
    <source>
        <strain evidence="1">CCFEE 5737</strain>
    </source>
</reference>